<name>A0ABR2RSG9_9ROSI</name>
<organism evidence="1 2">
    <name type="scientific">Hibiscus sabdariffa</name>
    <name type="common">roselle</name>
    <dbReference type="NCBI Taxonomy" id="183260"/>
    <lineage>
        <taxon>Eukaryota</taxon>
        <taxon>Viridiplantae</taxon>
        <taxon>Streptophyta</taxon>
        <taxon>Embryophyta</taxon>
        <taxon>Tracheophyta</taxon>
        <taxon>Spermatophyta</taxon>
        <taxon>Magnoliopsida</taxon>
        <taxon>eudicotyledons</taxon>
        <taxon>Gunneridae</taxon>
        <taxon>Pentapetalae</taxon>
        <taxon>rosids</taxon>
        <taxon>malvids</taxon>
        <taxon>Malvales</taxon>
        <taxon>Malvaceae</taxon>
        <taxon>Malvoideae</taxon>
        <taxon>Hibiscus</taxon>
    </lineage>
</organism>
<accession>A0ABR2RSG9</accession>
<keyword evidence="2" id="KW-1185">Reference proteome</keyword>
<dbReference type="Proteomes" id="UP001396334">
    <property type="component" value="Unassembled WGS sequence"/>
</dbReference>
<sequence length="101" mass="11303">MLFEQQLIGSQASVTFSENCRHYRNPSSPRKKLKRKEVIHFLVGLLSSFFGHANSTISYNHLLSLDLQSEILVGFVILQLFPVPTGPEKKSVAPICGCLDE</sequence>
<evidence type="ECO:0000313" key="1">
    <source>
        <dbReference type="EMBL" id="KAK9015809.1"/>
    </source>
</evidence>
<gene>
    <name evidence="1" type="ORF">V6N11_006903</name>
</gene>
<evidence type="ECO:0000313" key="2">
    <source>
        <dbReference type="Proteomes" id="UP001396334"/>
    </source>
</evidence>
<reference evidence="1 2" key="1">
    <citation type="journal article" date="2024" name="G3 (Bethesda)">
        <title>Genome assembly of Hibiscus sabdariffa L. provides insights into metabolisms of medicinal natural products.</title>
        <authorList>
            <person name="Kim T."/>
        </authorList>
    </citation>
    <scope>NUCLEOTIDE SEQUENCE [LARGE SCALE GENOMIC DNA]</scope>
    <source>
        <strain evidence="1">TK-2024</strain>
        <tissue evidence="1">Old leaves</tissue>
    </source>
</reference>
<comment type="caution">
    <text evidence="1">The sequence shown here is derived from an EMBL/GenBank/DDBJ whole genome shotgun (WGS) entry which is preliminary data.</text>
</comment>
<proteinExistence type="predicted"/>
<protein>
    <submittedName>
        <fullName evidence="1">Uncharacterized protein</fullName>
    </submittedName>
</protein>
<dbReference type="EMBL" id="JBBPBN010000021">
    <property type="protein sequence ID" value="KAK9015809.1"/>
    <property type="molecule type" value="Genomic_DNA"/>
</dbReference>